<proteinExistence type="predicted"/>
<dbReference type="EMBL" id="PDZR01000018">
    <property type="protein sequence ID" value="PNG25243.1"/>
    <property type="molecule type" value="Genomic_DNA"/>
</dbReference>
<reference evidence="2 3" key="1">
    <citation type="submission" date="2017-10" db="EMBL/GenBank/DDBJ databases">
        <title>Genome announcement of Methylocella silvestris TVC from permafrost.</title>
        <authorList>
            <person name="Wang J."/>
            <person name="Geng K."/>
            <person name="Ul-Haque F."/>
            <person name="Crombie A.T."/>
            <person name="Street L.E."/>
            <person name="Wookey P.A."/>
            <person name="Murrell J.C."/>
            <person name="Pratscher J."/>
        </authorList>
    </citation>
    <scope>NUCLEOTIDE SEQUENCE [LARGE SCALE GENOMIC DNA]</scope>
    <source>
        <strain evidence="2 3">TVC</strain>
    </source>
</reference>
<dbReference type="RefSeq" id="WP_102844512.1">
    <property type="nucleotide sequence ID" value="NZ_PDZR01000018.1"/>
</dbReference>
<sequence>MRKTVRWTLAAATAFCAAMSATTPGQALSQAQEAADCQGDALRLCAPYIPDHAKIHTCLVTYKAYLSPACRSIIAPAKKKRR</sequence>
<accession>A0A2J7TEQ9</accession>
<protein>
    <submittedName>
        <fullName evidence="2">Uncharacterized protein</fullName>
    </submittedName>
</protein>
<evidence type="ECO:0000256" key="1">
    <source>
        <dbReference type="SAM" id="SignalP"/>
    </source>
</evidence>
<name>A0A2J7TEQ9_METSI</name>
<dbReference type="Proteomes" id="UP000236286">
    <property type="component" value="Unassembled WGS sequence"/>
</dbReference>
<evidence type="ECO:0000313" key="3">
    <source>
        <dbReference type="Proteomes" id="UP000236286"/>
    </source>
</evidence>
<gene>
    <name evidence="2" type="ORF">CR492_14835</name>
</gene>
<feature type="signal peptide" evidence="1">
    <location>
        <begin position="1"/>
        <end position="27"/>
    </location>
</feature>
<dbReference type="OrthoDB" id="7998990at2"/>
<feature type="chain" id="PRO_5014413015" evidence="1">
    <location>
        <begin position="28"/>
        <end position="82"/>
    </location>
</feature>
<dbReference type="AlphaFoldDB" id="A0A2J7TEQ9"/>
<keyword evidence="1" id="KW-0732">Signal</keyword>
<organism evidence="2 3">
    <name type="scientific">Methylocella silvestris</name>
    <dbReference type="NCBI Taxonomy" id="199596"/>
    <lineage>
        <taxon>Bacteria</taxon>
        <taxon>Pseudomonadati</taxon>
        <taxon>Pseudomonadota</taxon>
        <taxon>Alphaproteobacteria</taxon>
        <taxon>Hyphomicrobiales</taxon>
        <taxon>Beijerinckiaceae</taxon>
        <taxon>Methylocella</taxon>
    </lineage>
</organism>
<comment type="caution">
    <text evidence="2">The sequence shown here is derived from an EMBL/GenBank/DDBJ whole genome shotgun (WGS) entry which is preliminary data.</text>
</comment>
<evidence type="ECO:0000313" key="2">
    <source>
        <dbReference type="EMBL" id="PNG25243.1"/>
    </source>
</evidence>